<name>A0A542D508_SERFO</name>
<dbReference type="AlphaFoldDB" id="A0A542D508"/>
<feature type="transmembrane region" description="Helical" evidence="1">
    <location>
        <begin position="279"/>
        <end position="300"/>
    </location>
</feature>
<dbReference type="EMBL" id="VISQ01000001">
    <property type="protein sequence ID" value="TVZ67695.1"/>
    <property type="molecule type" value="Genomic_DNA"/>
</dbReference>
<organism evidence="2">
    <name type="scientific">Serratia fonticola</name>
    <dbReference type="NCBI Taxonomy" id="47917"/>
    <lineage>
        <taxon>Bacteria</taxon>
        <taxon>Pseudomonadati</taxon>
        <taxon>Pseudomonadota</taxon>
        <taxon>Gammaproteobacteria</taxon>
        <taxon>Enterobacterales</taxon>
        <taxon>Yersiniaceae</taxon>
        <taxon>Serratia</taxon>
    </lineage>
</organism>
<feature type="transmembrane region" description="Helical" evidence="1">
    <location>
        <begin position="232"/>
        <end position="253"/>
    </location>
</feature>
<keyword evidence="1" id="KW-0812">Transmembrane</keyword>
<feature type="transmembrane region" description="Helical" evidence="1">
    <location>
        <begin position="405"/>
        <end position="427"/>
    </location>
</feature>
<evidence type="ECO:0008006" key="3">
    <source>
        <dbReference type="Google" id="ProtNLM"/>
    </source>
</evidence>
<feature type="transmembrane region" description="Helical" evidence="1">
    <location>
        <begin position="366"/>
        <end position="385"/>
    </location>
</feature>
<comment type="caution">
    <text evidence="2">The sequence shown here is derived from an EMBL/GenBank/DDBJ whole genome shotgun (WGS) entry which is preliminary data.</text>
</comment>
<reference evidence="2" key="2">
    <citation type="submission" date="2019-08" db="EMBL/GenBank/DDBJ databases">
        <title>Investigation of anaerobic lignin degradation for improved lignocellulosic biofuels.</title>
        <authorList>
            <person name="Deangelis K.PhD."/>
        </authorList>
    </citation>
    <scope>NUCLEOTIDE SEQUENCE [LARGE SCALE GENOMIC DNA]</scope>
    <source>
        <strain evidence="2">128R</strain>
    </source>
</reference>
<protein>
    <recommendedName>
        <fullName evidence="3">Oligosaccharide repeat unit polymerase</fullName>
    </recommendedName>
</protein>
<evidence type="ECO:0000313" key="2">
    <source>
        <dbReference type="EMBL" id="TVZ67695.1"/>
    </source>
</evidence>
<accession>A0A542D508</accession>
<gene>
    <name evidence="2" type="ORF">FHU10_0091</name>
</gene>
<feature type="transmembrane region" description="Helical" evidence="1">
    <location>
        <begin position="29"/>
        <end position="52"/>
    </location>
</feature>
<keyword evidence="1" id="KW-1133">Transmembrane helix</keyword>
<evidence type="ECO:0000256" key="1">
    <source>
        <dbReference type="SAM" id="Phobius"/>
    </source>
</evidence>
<feature type="transmembrane region" description="Helical" evidence="1">
    <location>
        <begin position="122"/>
        <end position="139"/>
    </location>
</feature>
<sequence>MKLVILALLLFHLILSVYRIKRDLFTRRFGIITGYFLGVIYFIIIPLFYYAIIGELNLNDDNAPVTYYYLKGDFETSSNIIYFLITFLFCNFFILVIDHLILDVFNSATRAYEIPKDMKGFYFSWLISFGLLILYYFIVMRGADHWYHAKGEFFENYGTAGIIFGFLLFGSKMFFLGKFFQALENGKSIVVLTFLSLILIIAELYVTGNRIFIFVYSYCFLFYLLYRRKYKMIIFVFLGALASAFVLSCYSVFRSYIYSEGVAVALEKTIYFIFHNGEIYAYVFKAIFETVNINILIALYKMAPIINLDYEHFTFIKPFIFYIPRTILENKLDSVTVIAGNLLDGRDGLALVTLLPGEAILNFGRLYFIFLPAVLIIFDRFSLFFANNKAFNWMLLGYGMLLMRFPFSDVFIQFIATIIFMKTYTLISKIKFR</sequence>
<feature type="transmembrane region" description="Helical" evidence="1">
    <location>
        <begin position="192"/>
        <end position="225"/>
    </location>
</feature>
<proteinExistence type="predicted"/>
<feature type="transmembrane region" description="Helical" evidence="1">
    <location>
        <begin position="160"/>
        <end position="180"/>
    </location>
</feature>
<keyword evidence="1" id="KW-0472">Membrane</keyword>
<feature type="transmembrane region" description="Helical" evidence="1">
    <location>
        <begin position="80"/>
        <end position="102"/>
    </location>
</feature>
<reference evidence="2" key="1">
    <citation type="submission" date="2019-06" db="EMBL/GenBank/DDBJ databases">
        <authorList>
            <person name="Deangelis K."/>
            <person name="Huntemann M."/>
            <person name="Clum A."/>
            <person name="Pillay M."/>
            <person name="Palaniappan K."/>
            <person name="Varghese N."/>
            <person name="Mikhailova N."/>
            <person name="Stamatis D."/>
            <person name="Reddy T."/>
            <person name="Daum C."/>
            <person name="Shapiro N."/>
            <person name="Ivanova N."/>
            <person name="Kyrpides N."/>
            <person name="Woyke T."/>
        </authorList>
    </citation>
    <scope>NUCLEOTIDE SEQUENCE [LARGE SCALE GENOMIC DNA]</scope>
    <source>
        <strain evidence="2">128R</strain>
    </source>
</reference>